<dbReference type="NCBIfam" id="TIGR04294">
    <property type="entry name" value="pre_pil_HX9DG"/>
    <property type="match status" value="1"/>
</dbReference>
<gene>
    <name evidence="3" type="ORF">V22_37780</name>
</gene>
<keyword evidence="1" id="KW-1133">Transmembrane helix</keyword>
<dbReference type="Gene3D" id="3.30.700.10">
    <property type="entry name" value="Glycoprotein, Type 4 Pilin"/>
    <property type="match status" value="1"/>
</dbReference>
<keyword evidence="4" id="KW-1185">Reference proteome</keyword>
<evidence type="ECO:0000259" key="2">
    <source>
        <dbReference type="Pfam" id="PF07596"/>
    </source>
</evidence>
<dbReference type="Pfam" id="PF07596">
    <property type="entry name" value="SBP_bac_10"/>
    <property type="match status" value="1"/>
</dbReference>
<dbReference type="EMBL" id="CP036316">
    <property type="protein sequence ID" value="QDT66510.1"/>
    <property type="molecule type" value="Genomic_DNA"/>
</dbReference>
<keyword evidence="1" id="KW-0472">Membrane</keyword>
<evidence type="ECO:0000313" key="3">
    <source>
        <dbReference type="EMBL" id="QDT66510.1"/>
    </source>
</evidence>
<evidence type="ECO:0000256" key="1">
    <source>
        <dbReference type="SAM" id="Phobius"/>
    </source>
</evidence>
<dbReference type="SUPFAM" id="SSF54523">
    <property type="entry name" value="Pili subunits"/>
    <property type="match status" value="1"/>
</dbReference>
<name>A0A517TDQ9_9PLAN</name>
<keyword evidence="1" id="KW-0812">Transmembrane</keyword>
<dbReference type="PANTHER" id="PTHR30093:SF2">
    <property type="entry name" value="TYPE II SECRETION SYSTEM PROTEIN H"/>
    <property type="match status" value="1"/>
</dbReference>
<dbReference type="Pfam" id="PF07963">
    <property type="entry name" value="N_methyl"/>
    <property type="match status" value="1"/>
</dbReference>
<dbReference type="KEGG" id="chya:V22_37780"/>
<organism evidence="3 4">
    <name type="scientific">Calycomorphotria hydatis</name>
    <dbReference type="NCBI Taxonomy" id="2528027"/>
    <lineage>
        <taxon>Bacteria</taxon>
        <taxon>Pseudomonadati</taxon>
        <taxon>Planctomycetota</taxon>
        <taxon>Planctomycetia</taxon>
        <taxon>Planctomycetales</taxon>
        <taxon>Planctomycetaceae</taxon>
        <taxon>Calycomorphotria</taxon>
    </lineage>
</organism>
<dbReference type="InterPro" id="IPR012902">
    <property type="entry name" value="N_methyl_site"/>
</dbReference>
<dbReference type="OrthoDB" id="266763at2"/>
<dbReference type="InterPro" id="IPR027558">
    <property type="entry name" value="Pre_pil_HX9DG_C"/>
</dbReference>
<protein>
    <submittedName>
        <fullName evidence="3">Putative major pilin subunit</fullName>
    </submittedName>
</protein>
<dbReference type="NCBIfam" id="TIGR02532">
    <property type="entry name" value="IV_pilin_GFxxxE"/>
    <property type="match status" value="1"/>
</dbReference>
<dbReference type="AlphaFoldDB" id="A0A517TDQ9"/>
<dbReference type="InterPro" id="IPR045584">
    <property type="entry name" value="Pilin-like"/>
</dbReference>
<reference evidence="3 4" key="1">
    <citation type="submission" date="2019-02" db="EMBL/GenBank/DDBJ databases">
        <title>Deep-cultivation of Planctomycetes and their phenomic and genomic characterization uncovers novel biology.</title>
        <authorList>
            <person name="Wiegand S."/>
            <person name="Jogler M."/>
            <person name="Boedeker C."/>
            <person name="Pinto D."/>
            <person name="Vollmers J."/>
            <person name="Rivas-Marin E."/>
            <person name="Kohn T."/>
            <person name="Peeters S.H."/>
            <person name="Heuer A."/>
            <person name="Rast P."/>
            <person name="Oberbeckmann S."/>
            <person name="Bunk B."/>
            <person name="Jeske O."/>
            <person name="Meyerdierks A."/>
            <person name="Storesund J.E."/>
            <person name="Kallscheuer N."/>
            <person name="Luecker S."/>
            <person name="Lage O.M."/>
            <person name="Pohl T."/>
            <person name="Merkel B.J."/>
            <person name="Hornburger P."/>
            <person name="Mueller R.-W."/>
            <person name="Bruemmer F."/>
            <person name="Labrenz M."/>
            <person name="Spormann A.M."/>
            <person name="Op den Camp H."/>
            <person name="Overmann J."/>
            <person name="Amann R."/>
            <person name="Jetten M.S.M."/>
            <person name="Mascher T."/>
            <person name="Medema M.H."/>
            <person name="Devos D.P."/>
            <person name="Kaster A.-K."/>
            <person name="Ovreas L."/>
            <person name="Rohde M."/>
            <person name="Galperin M.Y."/>
            <person name="Jogler C."/>
        </authorList>
    </citation>
    <scope>NUCLEOTIDE SEQUENCE [LARGE SCALE GENOMIC DNA]</scope>
    <source>
        <strain evidence="3 4">V22</strain>
    </source>
</reference>
<proteinExistence type="predicted"/>
<accession>A0A517TDQ9</accession>
<dbReference type="InterPro" id="IPR011453">
    <property type="entry name" value="DUF1559"/>
</dbReference>
<dbReference type="PANTHER" id="PTHR30093">
    <property type="entry name" value="GENERAL SECRETION PATHWAY PROTEIN G"/>
    <property type="match status" value="1"/>
</dbReference>
<sequence length="321" mass="34985">MFVITRSRGCAMHKTSRNGFTLVELLVVIAIISTLVAILLPAVQQAREAARQSECKNNLKQISLALHNYHDSYSTFPPATIWNENPAGCIRNSSIACDDYWGTAWAWGVAILPYMEESAIYIGLDSGHTSVGQVMNDATKSLLVQEKIEAFRCPSDVGTDLSPYSVGSGVYMSRTNYPGVSSHGRATGMGGQGVFGQTNRGIRIRDITDGTSVTMIVGERASHLPGNTGDTYTVWAAMRSPLQPNSGYRGAYTVTGGTGRPMNISEAAAGWDFKNYFNSMHYGGVQFAFCDGSVRFLNENMDFTQYKNMSRIADGKVVTEF</sequence>
<feature type="domain" description="DUF1559" evidence="2">
    <location>
        <begin position="44"/>
        <end position="303"/>
    </location>
</feature>
<feature type="transmembrane region" description="Helical" evidence="1">
    <location>
        <begin position="21"/>
        <end position="43"/>
    </location>
</feature>
<evidence type="ECO:0000313" key="4">
    <source>
        <dbReference type="Proteomes" id="UP000319976"/>
    </source>
</evidence>
<dbReference type="Proteomes" id="UP000319976">
    <property type="component" value="Chromosome"/>
</dbReference>